<comment type="caution">
    <text evidence="1">The sequence shown here is derived from an EMBL/GenBank/DDBJ whole genome shotgun (WGS) entry which is preliminary data.</text>
</comment>
<protein>
    <submittedName>
        <fullName evidence="1">Uncharacterized protein</fullName>
    </submittedName>
</protein>
<proteinExistence type="predicted"/>
<evidence type="ECO:0000313" key="1">
    <source>
        <dbReference type="EMBL" id="CAI5440863.1"/>
    </source>
</evidence>
<name>A0A9P1IA53_9PELO</name>
<evidence type="ECO:0000313" key="2">
    <source>
        <dbReference type="Proteomes" id="UP001152747"/>
    </source>
</evidence>
<organism evidence="1 2">
    <name type="scientific">Caenorhabditis angaria</name>
    <dbReference type="NCBI Taxonomy" id="860376"/>
    <lineage>
        <taxon>Eukaryota</taxon>
        <taxon>Metazoa</taxon>
        <taxon>Ecdysozoa</taxon>
        <taxon>Nematoda</taxon>
        <taxon>Chromadorea</taxon>
        <taxon>Rhabditida</taxon>
        <taxon>Rhabditina</taxon>
        <taxon>Rhabditomorpha</taxon>
        <taxon>Rhabditoidea</taxon>
        <taxon>Rhabditidae</taxon>
        <taxon>Peloderinae</taxon>
        <taxon>Caenorhabditis</taxon>
    </lineage>
</organism>
<gene>
    <name evidence="1" type="ORF">CAMP_LOCUS3500</name>
</gene>
<reference evidence="1" key="1">
    <citation type="submission" date="2022-11" db="EMBL/GenBank/DDBJ databases">
        <authorList>
            <person name="Kikuchi T."/>
        </authorList>
    </citation>
    <scope>NUCLEOTIDE SEQUENCE</scope>
    <source>
        <strain evidence="1">PS1010</strain>
    </source>
</reference>
<accession>A0A9P1IA53</accession>
<dbReference type="EMBL" id="CANHGI010000002">
    <property type="protein sequence ID" value="CAI5440863.1"/>
    <property type="molecule type" value="Genomic_DNA"/>
</dbReference>
<dbReference type="Proteomes" id="UP001152747">
    <property type="component" value="Unassembled WGS sequence"/>
</dbReference>
<dbReference type="AlphaFoldDB" id="A0A9P1IA53"/>
<keyword evidence="2" id="KW-1185">Reference proteome</keyword>
<sequence>MFFVWSLVSSAIEAARKRHLANFLRSLLQQQRVTKNYEMLIWKNDRAIREMNKLYRPISEPKLNSNLILQNDLIQVFAEKFETLRVSEWRFCPTIWPCEEDSIYFVVYDELDVPLRNCGSQEDQILAPNLFKVGFLKGKTLEENKN</sequence>